<dbReference type="InterPro" id="IPR001296">
    <property type="entry name" value="Glyco_trans_1"/>
</dbReference>
<name>A0A2J0QAB2_9BACT</name>
<feature type="domain" description="Glycosyl transferase family 1" evidence="2">
    <location>
        <begin position="168"/>
        <end position="326"/>
    </location>
</feature>
<evidence type="ECO:0000313" key="3">
    <source>
        <dbReference type="EMBL" id="PJE51038.1"/>
    </source>
</evidence>
<evidence type="ECO:0000256" key="1">
    <source>
        <dbReference type="ARBA" id="ARBA00022679"/>
    </source>
</evidence>
<keyword evidence="1" id="KW-0808">Transferase</keyword>
<dbReference type="EMBL" id="PCXQ01000004">
    <property type="protein sequence ID" value="PJE51038.1"/>
    <property type="molecule type" value="Genomic_DNA"/>
</dbReference>
<evidence type="ECO:0000313" key="4">
    <source>
        <dbReference type="Proteomes" id="UP000228496"/>
    </source>
</evidence>
<reference evidence="3 4" key="1">
    <citation type="submission" date="2017-09" db="EMBL/GenBank/DDBJ databases">
        <title>Depth-based differentiation of microbial function through sediment-hosted aquifers and enrichment of novel symbionts in the deep terrestrial subsurface.</title>
        <authorList>
            <person name="Probst A.J."/>
            <person name="Ladd B."/>
            <person name="Jarett J.K."/>
            <person name="Geller-Mcgrath D.E."/>
            <person name="Sieber C.M."/>
            <person name="Emerson J.B."/>
            <person name="Anantharaman K."/>
            <person name="Thomas B.C."/>
            <person name="Malmstrom R."/>
            <person name="Stieglmeier M."/>
            <person name="Klingl A."/>
            <person name="Woyke T."/>
            <person name="Ryan C.M."/>
            <person name="Banfield J.F."/>
        </authorList>
    </citation>
    <scope>NUCLEOTIDE SEQUENCE [LARGE SCALE GENOMIC DNA]</scope>
    <source>
        <strain evidence="3">CG10_big_fil_rev_8_21_14_0_10_36_16</strain>
    </source>
</reference>
<dbReference type="PANTHER" id="PTHR46401:SF2">
    <property type="entry name" value="GLYCOSYLTRANSFERASE WBBK-RELATED"/>
    <property type="match status" value="1"/>
</dbReference>
<gene>
    <name evidence="3" type="ORF">COV29_02065</name>
</gene>
<sequence>MTILYLNFTKNIHARDAVYLNGLKENGVKIIECIDSTPGWGKYKRLYKEIKKRNNNYDFVMVGYTGHVLVPLAKLASQKPIIFNALASLYEGIIISRSQASKLSFKSLYVWLIDFISFRLSKIVLVESNAQRIFLSKKFLLPPQKFLVTWTGVDENEFKYNPEIKKISDFTVLFRGGFLPESGIEYAIEAAEILKGEDVKFRILGSGQMENLVKQKLNSFDSKNVEWIKEKLPMKELITKMQECHLSLGQLSNHDRLKRTIPHKAFESLALKLPYLTARNEGVMELLEENKTCLACNPADPHDLAKKILWVKTHKTEVEKITETGYDLLHIKLSPCILAKKLLNNLDVK</sequence>
<protein>
    <recommendedName>
        <fullName evidence="2">Glycosyl transferase family 1 domain-containing protein</fullName>
    </recommendedName>
</protein>
<evidence type="ECO:0000259" key="2">
    <source>
        <dbReference type="Pfam" id="PF00534"/>
    </source>
</evidence>
<accession>A0A2J0QAB2</accession>
<dbReference type="GO" id="GO:0016757">
    <property type="term" value="F:glycosyltransferase activity"/>
    <property type="evidence" value="ECO:0007669"/>
    <property type="project" value="InterPro"/>
</dbReference>
<proteinExistence type="predicted"/>
<dbReference type="Gene3D" id="3.40.50.2000">
    <property type="entry name" value="Glycogen Phosphorylase B"/>
    <property type="match status" value="2"/>
</dbReference>
<dbReference type="PANTHER" id="PTHR46401">
    <property type="entry name" value="GLYCOSYLTRANSFERASE WBBK-RELATED"/>
    <property type="match status" value="1"/>
</dbReference>
<comment type="caution">
    <text evidence="3">The sequence shown here is derived from an EMBL/GenBank/DDBJ whole genome shotgun (WGS) entry which is preliminary data.</text>
</comment>
<dbReference type="Proteomes" id="UP000228496">
    <property type="component" value="Unassembled WGS sequence"/>
</dbReference>
<organism evidence="3 4">
    <name type="scientific">Candidatus Yanofskybacteria bacterium CG10_big_fil_rev_8_21_14_0_10_36_16</name>
    <dbReference type="NCBI Taxonomy" id="1975096"/>
    <lineage>
        <taxon>Bacteria</taxon>
        <taxon>Candidatus Yanofskyibacteriota</taxon>
    </lineage>
</organism>
<dbReference type="SUPFAM" id="SSF53756">
    <property type="entry name" value="UDP-Glycosyltransferase/glycogen phosphorylase"/>
    <property type="match status" value="1"/>
</dbReference>
<dbReference type="Pfam" id="PF00534">
    <property type="entry name" value="Glycos_transf_1"/>
    <property type="match status" value="1"/>
</dbReference>
<dbReference type="GO" id="GO:0009103">
    <property type="term" value="P:lipopolysaccharide biosynthetic process"/>
    <property type="evidence" value="ECO:0007669"/>
    <property type="project" value="TreeGrafter"/>
</dbReference>
<dbReference type="AlphaFoldDB" id="A0A2J0QAB2"/>